<accession>A0A081LCD2</accession>
<dbReference type="eggNOG" id="COG2334">
    <property type="taxonomic scope" value="Bacteria"/>
</dbReference>
<evidence type="ECO:0000313" key="4">
    <source>
        <dbReference type="Proteomes" id="UP000028091"/>
    </source>
</evidence>
<dbReference type="EMBL" id="JOTP01000006">
    <property type="protein sequence ID" value="KEP26908.1"/>
    <property type="molecule type" value="Genomic_DNA"/>
</dbReference>
<dbReference type="Pfam" id="PF01636">
    <property type="entry name" value="APH"/>
    <property type="match status" value="1"/>
</dbReference>
<evidence type="ECO:0000259" key="2">
    <source>
        <dbReference type="Pfam" id="PF01636"/>
    </source>
</evidence>
<dbReference type="Proteomes" id="UP000028091">
    <property type="component" value="Unassembled WGS sequence"/>
</dbReference>
<dbReference type="GO" id="GO:0004413">
    <property type="term" value="F:homoserine kinase activity"/>
    <property type="evidence" value="ECO:0007669"/>
    <property type="project" value="TreeGrafter"/>
</dbReference>
<dbReference type="SUPFAM" id="SSF56112">
    <property type="entry name" value="Protein kinase-like (PK-like)"/>
    <property type="match status" value="1"/>
</dbReference>
<reference evidence="3 4" key="1">
    <citation type="submission" date="2012-09" db="EMBL/GenBank/DDBJ databases">
        <title>Genome Sequence of Bacillus sp. DW5-4.</title>
        <authorList>
            <person name="Lai Q."/>
            <person name="Liu Y."/>
            <person name="Shao Z."/>
        </authorList>
    </citation>
    <scope>NUCLEOTIDE SEQUENCE [LARGE SCALE GENOMIC DNA]</scope>
    <source>
        <strain evidence="3 4">DW5-4</strain>
    </source>
</reference>
<keyword evidence="4" id="KW-1185">Reference proteome</keyword>
<organism evidence="3 4">
    <name type="scientific">Bacillus zhangzhouensis</name>
    <dbReference type="NCBI Taxonomy" id="1178540"/>
    <lineage>
        <taxon>Bacteria</taxon>
        <taxon>Bacillati</taxon>
        <taxon>Bacillota</taxon>
        <taxon>Bacilli</taxon>
        <taxon>Bacillales</taxon>
        <taxon>Bacillaceae</taxon>
        <taxon>Bacillus</taxon>
    </lineage>
</organism>
<sequence>MHKDVKAIYEESKILDEATHLYGVQRSDIHFIADAENYVYEMKKDGESFILKITHTIRRSPDYILGEMEWLHHLAKGGLSVAKPIASLNGHDIEQVDDGQGGAFLLRVYEKAPGRKVEEADWNDELFYALGQYTGRMHKLTKSYQLSDPRYKRQEWDEEEQLKLRKYVPADQTLVFEQADRLMEKLAKLPKNQDTYGLVHADLHHGNFHWDQGKITTFDFDDIGYNWFMNDISILLYNVLWYPVIPYEDKAAFAGNFMKQFLKGYREENELGDEWLAYIPDFLRLRHMLIYGLLHQAFDLATLGEEEKAMLAGFRSDIEQAAPITTFDFTKLSQS</sequence>
<dbReference type="Gene3D" id="3.90.1200.10">
    <property type="match status" value="1"/>
</dbReference>
<dbReference type="AlphaFoldDB" id="A0A081LCD2"/>
<evidence type="ECO:0000256" key="1">
    <source>
        <dbReference type="ARBA" id="ARBA00038240"/>
    </source>
</evidence>
<dbReference type="RefSeq" id="WP_034320160.1">
    <property type="nucleotide sequence ID" value="NZ_JOTP01000006.1"/>
</dbReference>
<dbReference type="PANTHER" id="PTHR21064">
    <property type="entry name" value="AMINOGLYCOSIDE PHOSPHOTRANSFERASE DOMAIN-CONTAINING PROTEIN-RELATED"/>
    <property type="match status" value="1"/>
</dbReference>
<gene>
    <name evidence="3" type="ORF">BA70_16955</name>
</gene>
<comment type="similarity">
    <text evidence="1">Belongs to the pseudomonas-type ThrB family.</text>
</comment>
<dbReference type="OrthoDB" id="4030632at2"/>
<dbReference type="PANTHER" id="PTHR21064:SF6">
    <property type="entry name" value="AMINOGLYCOSIDE PHOSPHOTRANSFERASE DOMAIN-CONTAINING PROTEIN"/>
    <property type="match status" value="1"/>
</dbReference>
<dbReference type="Gene3D" id="3.30.200.20">
    <property type="entry name" value="Phosphorylase Kinase, domain 1"/>
    <property type="match status" value="1"/>
</dbReference>
<dbReference type="InterPro" id="IPR011009">
    <property type="entry name" value="Kinase-like_dom_sf"/>
</dbReference>
<dbReference type="GO" id="GO:0009088">
    <property type="term" value="P:threonine biosynthetic process"/>
    <property type="evidence" value="ECO:0007669"/>
    <property type="project" value="TreeGrafter"/>
</dbReference>
<dbReference type="InterPro" id="IPR002575">
    <property type="entry name" value="Aminoglycoside_PTrfase"/>
</dbReference>
<dbReference type="InterPro" id="IPR050249">
    <property type="entry name" value="Pseudomonas-type_ThrB"/>
</dbReference>
<protein>
    <recommendedName>
        <fullName evidence="2">Aminoglycoside phosphotransferase domain-containing protein</fullName>
    </recommendedName>
</protein>
<evidence type="ECO:0000313" key="3">
    <source>
        <dbReference type="EMBL" id="KEP26908.1"/>
    </source>
</evidence>
<name>A0A081LCD2_9BACI</name>
<proteinExistence type="inferred from homology"/>
<feature type="domain" description="Aminoglycoside phosphotransferase" evidence="2">
    <location>
        <begin position="33"/>
        <end position="257"/>
    </location>
</feature>
<comment type="caution">
    <text evidence="3">The sequence shown here is derived from an EMBL/GenBank/DDBJ whole genome shotgun (WGS) entry which is preliminary data.</text>
</comment>